<feature type="compositionally biased region" description="Basic residues" evidence="1">
    <location>
        <begin position="207"/>
        <end position="217"/>
    </location>
</feature>
<organism evidence="2 3">
    <name type="scientific">Alligator mississippiensis</name>
    <name type="common">American alligator</name>
    <dbReference type="NCBI Taxonomy" id="8496"/>
    <lineage>
        <taxon>Eukaryota</taxon>
        <taxon>Metazoa</taxon>
        <taxon>Chordata</taxon>
        <taxon>Craniata</taxon>
        <taxon>Vertebrata</taxon>
        <taxon>Euteleostomi</taxon>
        <taxon>Archelosauria</taxon>
        <taxon>Archosauria</taxon>
        <taxon>Crocodylia</taxon>
        <taxon>Alligatoridae</taxon>
        <taxon>Alligatorinae</taxon>
        <taxon>Alligator</taxon>
    </lineage>
</organism>
<evidence type="ECO:0000313" key="2">
    <source>
        <dbReference type="EMBL" id="KYO44185.1"/>
    </source>
</evidence>
<reference evidence="2 3" key="1">
    <citation type="journal article" date="2012" name="Genome Biol.">
        <title>Sequencing three crocodilian genomes to illuminate the evolution of archosaurs and amniotes.</title>
        <authorList>
            <person name="St John J.A."/>
            <person name="Braun E.L."/>
            <person name="Isberg S.R."/>
            <person name="Miles L.G."/>
            <person name="Chong A.Y."/>
            <person name="Gongora J."/>
            <person name="Dalzell P."/>
            <person name="Moran C."/>
            <person name="Bed'hom B."/>
            <person name="Abzhanov A."/>
            <person name="Burgess S.C."/>
            <person name="Cooksey A.M."/>
            <person name="Castoe T.A."/>
            <person name="Crawford N.G."/>
            <person name="Densmore L.D."/>
            <person name="Drew J.C."/>
            <person name="Edwards S.V."/>
            <person name="Faircloth B.C."/>
            <person name="Fujita M.K."/>
            <person name="Greenwold M.J."/>
            <person name="Hoffmann F.G."/>
            <person name="Howard J.M."/>
            <person name="Iguchi T."/>
            <person name="Janes D.E."/>
            <person name="Khan S.Y."/>
            <person name="Kohno S."/>
            <person name="de Koning A.J."/>
            <person name="Lance S.L."/>
            <person name="McCarthy F.M."/>
            <person name="McCormack J.E."/>
            <person name="Merchant M.E."/>
            <person name="Peterson D.G."/>
            <person name="Pollock D.D."/>
            <person name="Pourmand N."/>
            <person name="Raney B.J."/>
            <person name="Roessler K.A."/>
            <person name="Sanford J.R."/>
            <person name="Sawyer R.H."/>
            <person name="Schmidt C.J."/>
            <person name="Triplett E.W."/>
            <person name="Tuberville T.D."/>
            <person name="Venegas-Anaya M."/>
            <person name="Howard J.T."/>
            <person name="Jarvis E.D."/>
            <person name="Guillette L.J.Jr."/>
            <person name="Glenn T.C."/>
            <person name="Green R.E."/>
            <person name="Ray D.A."/>
        </authorList>
    </citation>
    <scope>NUCLEOTIDE SEQUENCE [LARGE SCALE GENOMIC DNA]</scope>
    <source>
        <strain evidence="2">KSC_2009_1</strain>
    </source>
</reference>
<evidence type="ECO:0000313" key="3">
    <source>
        <dbReference type="Proteomes" id="UP000050525"/>
    </source>
</evidence>
<protein>
    <submittedName>
        <fullName evidence="2">Uncharacterized protein</fullName>
    </submittedName>
</protein>
<dbReference type="EMBL" id="AKHW03000861">
    <property type="protein sequence ID" value="KYO44185.1"/>
    <property type="molecule type" value="Genomic_DNA"/>
</dbReference>
<dbReference type="AlphaFoldDB" id="A0A151P633"/>
<keyword evidence="3" id="KW-1185">Reference proteome</keyword>
<gene>
    <name evidence="2" type="ORF">Y1Q_0004236</name>
</gene>
<sequence length="234" mass="24616">MLEAEVPELKMAAGGGSPAVTMRLFSRCSCCPGRLLPGKHLGILGSAYWRRLLNSPPALEAEKEASAPHVLTRPLSDEAKLGTMAPGAELVLRCGKCTHAGGGQELPKTGIMPRTTPVFARAVSEYKRPATAHGPACSTGSLVGAHRPGFPSRSQTWQEMKGFTSLAPISASSPCRMGRGELLLSSAARWDEFLPSGRASEPGARQRGAKGGKRRKGCGSCTRVNALGCWTCSC</sequence>
<evidence type="ECO:0000256" key="1">
    <source>
        <dbReference type="SAM" id="MobiDB-lite"/>
    </source>
</evidence>
<dbReference type="Proteomes" id="UP000050525">
    <property type="component" value="Unassembled WGS sequence"/>
</dbReference>
<name>A0A151P633_ALLMI</name>
<feature type="region of interest" description="Disordered" evidence="1">
    <location>
        <begin position="195"/>
        <end position="217"/>
    </location>
</feature>
<accession>A0A151P633</accession>
<proteinExistence type="predicted"/>
<comment type="caution">
    <text evidence="2">The sequence shown here is derived from an EMBL/GenBank/DDBJ whole genome shotgun (WGS) entry which is preliminary data.</text>
</comment>